<organism evidence="3 4">
    <name type="scientific">Pediococcus inopinatus</name>
    <dbReference type="NCBI Taxonomy" id="114090"/>
    <lineage>
        <taxon>Bacteria</taxon>
        <taxon>Bacillati</taxon>
        <taxon>Bacillota</taxon>
        <taxon>Bacilli</taxon>
        <taxon>Lactobacillales</taxon>
        <taxon>Lactobacillaceae</taxon>
        <taxon>Pediococcus</taxon>
    </lineage>
</organism>
<dbReference type="InterPro" id="IPR012337">
    <property type="entry name" value="RNaseH-like_sf"/>
</dbReference>
<accession>A0ABZ0Q6J2</accession>
<name>A0ABZ0Q6J2_9LACO</name>
<dbReference type="PROSITE" id="PS50172">
    <property type="entry name" value="BRCT"/>
    <property type="match status" value="1"/>
</dbReference>
<evidence type="ECO:0000259" key="2">
    <source>
        <dbReference type="PROSITE" id="PS50172"/>
    </source>
</evidence>
<dbReference type="Proteomes" id="UP001302696">
    <property type="component" value="Chromosome"/>
</dbReference>
<reference evidence="4" key="1">
    <citation type="submission" date="2024-06" db="EMBL/GenBank/DDBJ databases">
        <authorList>
            <person name="Chang H.C."/>
            <person name="Mun S.Y."/>
        </authorList>
    </citation>
    <scope>NUCLEOTIDE SEQUENCE [LARGE SCALE GENOMIC DNA]</scope>
    <source>
        <strain evidence="4">KT1</strain>
    </source>
</reference>
<evidence type="ECO:0000256" key="1">
    <source>
        <dbReference type="ARBA" id="ARBA00022839"/>
    </source>
</evidence>
<dbReference type="Gene3D" id="3.30.420.10">
    <property type="entry name" value="Ribonuclease H-like superfamily/Ribonuclease H"/>
    <property type="match status" value="1"/>
</dbReference>
<dbReference type="PANTHER" id="PTHR30231">
    <property type="entry name" value="DNA POLYMERASE III SUBUNIT EPSILON"/>
    <property type="match status" value="1"/>
</dbReference>
<dbReference type="InterPro" id="IPR006054">
    <property type="entry name" value="DnaQ"/>
</dbReference>
<dbReference type="InterPro" id="IPR001357">
    <property type="entry name" value="BRCT_dom"/>
</dbReference>
<dbReference type="PANTHER" id="PTHR30231:SF41">
    <property type="entry name" value="DNA POLYMERASE III SUBUNIT EPSILON"/>
    <property type="match status" value="1"/>
</dbReference>
<protein>
    <submittedName>
        <fullName evidence="3">Exonuclease domain-containing protein</fullName>
    </submittedName>
</protein>
<keyword evidence="1 3" id="KW-0269">Exonuclease</keyword>
<dbReference type="EMBL" id="CP104778">
    <property type="protein sequence ID" value="WPC22567.1"/>
    <property type="molecule type" value="Genomic_DNA"/>
</dbReference>
<dbReference type="GO" id="GO:0004527">
    <property type="term" value="F:exonuclease activity"/>
    <property type="evidence" value="ECO:0007669"/>
    <property type="project" value="UniProtKB-KW"/>
</dbReference>
<dbReference type="SUPFAM" id="SSF53098">
    <property type="entry name" value="Ribonuclease H-like"/>
    <property type="match status" value="1"/>
</dbReference>
<dbReference type="InterPro" id="IPR013520">
    <property type="entry name" value="Ribonucl_H"/>
</dbReference>
<proteinExistence type="predicted"/>
<dbReference type="Pfam" id="PF00929">
    <property type="entry name" value="RNase_T"/>
    <property type="match status" value="1"/>
</dbReference>
<dbReference type="Gene3D" id="3.40.50.10190">
    <property type="entry name" value="BRCT domain"/>
    <property type="match status" value="1"/>
</dbReference>
<dbReference type="InterPro" id="IPR036397">
    <property type="entry name" value="RNaseH_sf"/>
</dbReference>
<feature type="domain" description="BRCT" evidence="2">
    <location>
        <begin position="228"/>
        <end position="275"/>
    </location>
</feature>
<dbReference type="NCBIfam" id="TIGR00573">
    <property type="entry name" value="dnaq"/>
    <property type="match status" value="1"/>
</dbReference>
<dbReference type="CDD" id="cd06127">
    <property type="entry name" value="DEDDh"/>
    <property type="match status" value="1"/>
</dbReference>
<sequence>MISYEEVYAKLVKDSQINSYLDEADMTTKAKKEFLMYIIIQTLKYGKNAQGSVANLPHDYVVIDIESTGLARDKDEVIQLSAIKYYNDKQVEQFDTFVKPVQPLTGFISNLTGITAQMLEDAPTFHEIASSYRSFIGNYPIVGHNIVRFDIPFLKANGMTFGDNRLIDTFLLAKTKRVTASKYSLPTLKNYFDIHNRSHNSLNDCKTTAIVYQHLAADELASVLVKNHHQSIFDHQKVVVYGTFEGISNSQMKQLVVKYGGRVTQEISKDVDIFIDGEKLENGPSLEEKTAHDFFEKCGHLQIMNGGEITQRLKKIESAKWQCSGNDIVE</sequence>
<evidence type="ECO:0000313" key="4">
    <source>
        <dbReference type="Proteomes" id="UP001302696"/>
    </source>
</evidence>
<dbReference type="InterPro" id="IPR036420">
    <property type="entry name" value="BRCT_dom_sf"/>
</dbReference>
<evidence type="ECO:0000313" key="3">
    <source>
        <dbReference type="EMBL" id="WPC22567.1"/>
    </source>
</evidence>
<dbReference type="SUPFAM" id="SSF52113">
    <property type="entry name" value="BRCT domain"/>
    <property type="match status" value="1"/>
</dbReference>
<keyword evidence="1 3" id="KW-0378">Hydrolase</keyword>
<dbReference type="SMART" id="SM00479">
    <property type="entry name" value="EXOIII"/>
    <property type="match status" value="1"/>
</dbReference>
<gene>
    <name evidence="3" type="ORF">N6G96_05100</name>
</gene>
<dbReference type="Pfam" id="PF00533">
    <property type="entry name" value="BRCT"/>
    <property type="match status" value="1"/>
</dbReference>
<dbReference type="RefSeq" id="WP_063697416.1">
    <property type="nucleotide sequence ID" value="NZ_BBIM01000028.1"/>
</dbReference>
<keyword evidence="4" id="KW-1185">Reference proteome</keyword>
<keyword evidence="1 3" id="KW-0540">Nuclease</keyword>